<gene>
    <name evidence="7" type="ORF">TCAP_00107</name>
</gene>
<dbReference type="Pfam" id="PF08031">
    <property type="entry name" value="BBE"/>
    <property type="match status" value="1"/>
</dbReference>
<dbReference type="EMBL" id="NRSZ01000017">
    <property type="protein sequence ID" value="PNY29983.1"/>
    <property type="molecule type" value="Genomic_DNA"/>
</dbReference>
<keyword evidence="3" id="KW-0732">Signal</keyword>
<comment type="similarity">
    <text evidence="1">Belongs to the oxygen-dependent FAD-linked oxidoreductase family.</text>
</comment>
<organism evidence="7 8">
    <name type="scientific">Tolypocladium capitatum</name>
    <dbReference type="NCBI Taxonomy" id="45235"/>
    <lineage>
        <taxon>Eukaryota</taxon>
        <taxon>Fungi</taxon>
        <taxon>Dikarya</taxon>
        <taxon>Ascomycota</taxon>
        <taxon>Pezizomycotina</taxon>
        <taxon>Sordariomycetes</taxon>
        <taxon>Hypocreomycetidae</taxon>
        <taxon>Hypocreales</taxon>
        <taxon>Ophiocordycipitaceae</taxon>
        <taxon>Tolypocladium</taxon>
    </lineage>
</organism>
<keyword evidence="2" id="KW-0285">Flavoprotein</keyword>
<dbReference type="Proteomes" id="UP000236621">
    <property type="component" value="Unassembled WGS sequence"/>
</dbReference>
<keyword evidence="4" id="KW-0274">FAD</keyword>
<proteinExistence type="inferred from homology"/>
<dbReference type="GO" id="GO:0016491">
    <property type="term" value="F:oxidoreductase activity"/>
    <property type="evidence" value="ECO:0007669"/>
    <property type="project" value="UniProtKB-KW"/>
</dbReference>
<evidence type="ECO:0000256" key="1">
    <source>
        <dbReference type="ARBA" id="ARBA00005466"/>
    </source>
</evidence>
<dbReference type="InterPro" id="IPR050416">
    <property type="entry name" value="FAD-linked_Oxidoreductase"/>
</dbReference>
<dbReference type="Gene3D" id="3.40.462.20">
    <property type="match status" value="1"/>
</dbReference>
<evidence type="ECO:0000256" key="2">
    <source>
        <dbReference type="ARBA" id="ARBA00022630"/>
    </source>
</evidence>
<dbReference type="InterPro" id="IPR012951">
    <property type="entry name" value="BBE"/>
</dbReference>
<dbReference type="AlphaFoldDB" id="A0A2K3QR08"/>
<sequence length="494" mass="53416">MRPDNIWQKVLALGSTPAAFNITELFGPGLSAGASIYETSFTSDVSQRWSVHRAPSFVGAIKPATVEDVQSIVKIAAKHKVPFLATGGGHGVSSTLAGVRDGVQVDLGNFNDVNFDAETGLLTVGGSVKFSQIIDVVHKAGYQFRTCKQSSSYEETRTLIAPSPAVGTAPCVGVLGATLGGGVSANQGRFGLLSDILQSVELVTAQGSVVHASRTDNADLFWALRGAGANYGVVTSATFKVPEAINEGRAVNANFLYAADKIPSVFDILASLDSGLPQDLALNIFTGWNAQAGGLMMILNANYYGREDQVEPWLDVFQKLGPLNAEVLDVPWTRVYETSYFGINDTKACGRRQHINMYSVAARRTDAPALSAFVEDLAKFSQDNKDITTSFVVHRFATEAVMKIPDVESAYAYRDVTMHLFLHSARAKLNKGAGYNGEQTVYVNFAHGDEGRAAWYGERKLERLGRVKSEWDPDGLFSFYNPVPTADDGYELRK</sequence>
<dbReference type="InterPro" id="IPR036318">
    <property type="entry name" value="FAD-bd_PCMH-like_sf"/>
</dbReference>
<evidence type="ECO:0000259" key="6">
    <source>
        <dbReference type="PROSITE" id="PS51387"/>
    </source>
</evidence>
<dbReference type="Gene3D" id="3.30.465.10">
    <property type="match status" value="1"/>
</dbReference>
<dbReference type="SUPFAM" id="SSF56176">
    <property type="entry name" value="FAD-binding/transporter-associated domain-like"/>
    <property type="match status" value="1"/>
</dbReference>
<dbReference type="STRING" id="45235.A0A2K3QR08"/>
<evidence type="ECO:0000313" key="7">
    <source>
        <dbReference type="EMBL" id="PNY29983.1"/>
    </source>
</evidence>
<dbReference type="GO" id="GO:0071949">
    <property type="term" value="F:FAD binding"/>
    <property type="evidence" value="ECO:0007669"/>
    <property type="project" value="InterPro"/>
</dbReference>
<comment type="caution">
    <text evidence="7">The sequence shown here is derived from an EMBL/GenBank/DDBJ whole genome shotgun (WGS) entry which is preliminary data.</text>
</comment>
<evidence type="ECO:0000256" key="4">
    <source>
        <dbReference type="ARBA" id="ARBA00022827"/>
    </source>
</evidence>
<protein>
    <recommendedName>
        <fullName evidence="6">FAD-binding PCMH-type domain-containing protein</fullName>
    </recommendedName>
</protein>
<dbReference type="PANTHER" id="PTHR42973:SF32">
    <property type="entry name" value="FAD-LINKED OXIDOREDUCTASE AFOF"/>
    <property type="match status" value="1"/>
</dbReference>
<feature type="domain" description="FAD-binding PCMH-type" evidence="6">
    <location>
        <begin position="50"/>
        <end position="244"/>
    </location>
</feature>
<keyword evidence="5" id="KW-0560">Oxidoreductase</keyword>
<reference evidence="7 8" key="1">
    <citation type="submission" date="2017-08" db="EMBL/GenBank/DDBJ databases">
        <title>Harnessing the power of phylogenomics to disentangle the directionality and signatures of interkingdom host jumping in the parasitic fungal genus Tolypocladium.</title>
        <authorList>
            <person name="Quandt C.A."/>
            <person name="Patterson W."/>
            <person name="Spatafora J.W."/>
        </authorList>
    </citation>
    <scope>NUCLEOTIDE SEQUENCE [LARGE SCALE GENOMIC DNA]</scope>
    <source>
        <strain evidence="7 8">CBS 113982</strain>
    </source>
</reference>
<dbReference type="PANTHER" id="PTHR42973">
    <property type="entry name" value="BINDING OXIDOREDUCTASE, PUTATIVE (AFU_ORTHOLOGUE AFUA_1G17690)-RELATED"/>
    <property type="match status" value="1"/>
</dbReference>
<dbReference type="Pfam" id="PF01565">
    <property type="entry name" value="FAD_binding_4"/>
    <property type="match status" value="1"/>
</dbReference>
<keyword evidence="8" id="KW-1185">Reference proteome</keyword>
<accession>A0A2K3QR08</accession>
<dbReference type="PROSITE" id="PS51387">
    <property type="entry name" value="FAD_PCMH"/>
    <property type="match status" value="1"/>
</dbReference>
<dbReference type="InterPro" id="IPR016169">
    <property type="entry name" value="FAD-bd_PCMH_sub2"/>
</dbReference>
<dbReference type="OrthoDB" id="415825at2759"/>
<evidence type="ECO:0000313" key="8">
    <source>
        <dbReference type="Proteomes" id="UP000236621"/>
    </source>
</evidence>
<dbReference type="InterPro" id="IPR016166">
    <property type="entry name" value="FAD-bd_PCMH"/>
</dbReference>
<evidence type="ECO:0000256" key="3">
    <source>
        <dbReference type="ARBA" id="ARBA00022729"/>
    </source>
</evidence>
<dbReference type="InterPro" id="IPR006094">
    <property type="entry name" value="Oxid_FAD_bind_N"/>
</dbReference>
<evidence type="ECO:0000256" key="5">
    <source>
        <dbReference type="ARBA" id="ARBA00023002"/>
    </source>
</evidence>
<name>A0A2K3QR08_9HYPO</name>